<evidence type="ECO:0000313" key="2">
    <source>
        <dbReference type="EMBL" id="BBY03948.1"/>
    </source>
</evidence>
<proteinExistence type="predicted"/>
<keyword evidence="3" id="KW-1185">Reference proteome</keyword>
<evidence type="ECO:0000256" key="1">
    <source>
        <dbReference type="SAM" id="Phobius"/>
    </source>
</evidence>
<dbReference type="Proteomes" id="UP000466632">
    <property type="component" value="Chromosome"/>
</dbReference>
<reference evidence="2 3" key="1">
    <citation type="journal article" date="2019" name="Emerg. Microbes Infect.">
        <title>Comprehensive subspecies identification of 175 nontuberculous mycobacteria species based on 7547 genomic profiles.</title>
        <authorList>
            <person name="Matsumoto Y."/>
            <person name="Kinjo T."/>
            <person name="Motooka D."/>
            <person name="Nabeya D."/>
            <person name="Jung N."/>
            <person name="Uechi K."/>
            <person name="Horii T."/>
            <person name="Iida T."/>
            <person name="Fujita J."/>
            <person name="Nakamura S."/>
        </authorList>
    </citation>
    <scope>NUCLEOTIDE SEQUENCE [LARGE SCALE GENOMIC DNA]</scope>
    <source>
        <strain evidence="2 3">JCM 16018</strain>
    </source>
</reference>
<name>A0A7I7P899_9MYCO</name>
<keyword evidence="1" id="KW-0812">Transmembrane</keyword>
<accession>A0A7I7P899</accession>
<protein>
    <submittedName>
        <fullName evidence="2">Uncharacterized protein</fullName>
    </submittedName>
</protein>
<feature type="transmembrane region" description="Helical" evidence="1">
    <location>
        <begin position="43"/>
        <end position="63"/>
    </location>
</feature>
<gene>
    <name evidence="2" type="ORF">MSEO_44470</name>
</gene>
<sequence length="77" mass="8146">MFLRRLAVRPLLGWAPTWVLAWASAPSYPMRWGWVLRSATASAVVLAVKPVAALVLVVLPVVTSVGKAASAARPVPA</sequence>
<keyword evidence="1" id="KW-0472">Membrane</keyword>
<keyword evidence="1" id="KW-1133">Transmembrane helix</keyword>
<dbReference type="EMBL" id="AP022582">
    <property type="protein sequence ID" value="BBY03948.1"/>
    <property type="molecule type" value="Genomic_DNA"/>
</dbReference>
<evidence type="ECO:0000313" key="3">
    <source>
        <dbReference type="Proteomes" id="UP000466632"/>
    </source>
</evidence>
<organism evidence="2 3">
    <name type="scientific">Mycobacterium seoulense</name>
    <dbReference type="NCBI Taxonomy" id="386911"/>
    <lineage>
        <taxon>Bacteria</taxon>
        <taxon>Bacillati</taxon>
        <taxon>Actinomycetota</taxon>
        <taxon>Actinomycetes</taxon>
        <taxon>Mycobacteriales</taxon>
        <taxon>Mycobacteriaceae</taxon>
        <taxon>Mycobacterium</taxon>
    </lineage>
</organism>
<dbReference type="RefSeq" id="WP_163683545.1">
    <property type="nucleotide sequence ID" value="NZ_AP022582.1"/>
</dbReference>
<dbReference type="KEGG" id="mseo:MSEO_44470"/>
<dbReference type="AlphaFoldDB" id="A0A7I7P899"/>